<organism evidence="1 2">
    <name type="scientific">Actinomadura namibiensis</name>
    <dbReference type="NCBI Taxonomy" id="182080"/>
    <lineage>
        <taxon>Bacteria</taxon>
        <taxon>Bacillati</taxon>
        <taxon>Actinomycetota</taxon>
        <taxon>Actinomycetes</taxon>
        <taxon>Streptosporangiales</taxon>
        <taxon>Thermomonosporaceae</taxon>
        <taxon>Actinomadura</taxon>
    </lineage>
</organism>
<evidence type="ECO:0000313" key="2">
    <source>
        <dbReference type="Proteomes" id="UP000572680"/>
    </source>
</evidence>
<name>A0A7W3LWT8_ACTNM</name>
<sequence>MELRPELSPPPVPPERLGEISAWIERIERSVAGGEPVAEEIGAFNAATGHRYGVFDFATYRGARTLEEFALEAARPAHPRVPDVTRAELVEIVRRVLDGDPETGYYLLVLDAGVARRDAADLIFHPPPGLEGAPAGEIVDAILAYRPFSL</sequence>
<dbReference type="Proteomes" id="UP000572680">
    <property type="component" value="Unassembled WGS sequence"/>
</dbReference>
<reference evidence="1 2" key="1">
    <citation type="submission" date="2020-08" db="EMBL/GenBank/DDBJ databases">
        <title>Genomic Encyclopedia of Type Strains, Phase IV (KMG-IV): sequencing the most valuable type-strain genomes for metagenomic binning, comparative biology and taxonomic classification.</title>
        <authorList>
            <person name="Goeker M."/>
        </authorList>
    </citation>
    <scope>NUCLEOTIDE SEQUENCE [LARGE SCALE GENOMIC DNA]</scope>
    <source>
        <strain evidence="1 2">DSM 44197</strain>
    </source>
</reference>
<keyword evidence="2" id="KW-1185">Reference proteome</keyword>
<accession>A0A7W3LWT8</accession>
<evidence type="ECO:0000313" key="1">
    <source>
        <dbReference type="EMBL" id="MBA8955728.1"/>
    </source>
</evidence>
<dbReference type="EMBL" id="JACJIA010000012">
    <property type="protein sequence ID" value="MBA8955728.1"/>
    <property type="molecule type" value="Genomic_DNA"/>
</dbReference>
<proteinExistence type="predicted"/>
<comment type="caution">
    <text evidence="1">The sequence shown here is derived from an EMBL/GenBank/DDBJ whole genome shotgun (WGS) entry which is preliminary data.</text>
</comment>
<protein>
    <submittedName>
        <fullName evidence="1">Uncharacterized protein</fullName>
    </submittedName>
</protein>
<gene>
    <name evidence="1" type="ORF">HNR61_007404</name>
</gene>
<dbReference type="AlphaFoldDB" id="A0A7W3LWT8"/>
<dbReference type="RefSeq" id="WP_182847679.1">
    <property type="nucleotide sequence ID" value="NZ_BAAALP010000138.1"/>
</dbReference>